<feature type="compositionally biased region" description="Basic and acidic residues" evidence="6">
    <location>
        <begin position="548"/>
        <end position="558"/>
    </location>
</feature>
<dbReference type="InterPro" id="IPR044862">
    <property type="entry name" value="Pro_4_hyd_alph_FE2OG_OXY"/>
</dbReference>
<evidence type="ECO:0000256" key="3">
    <source>
        <dbReference type="ARBA" id="ARBA00022964"/>
    </source>
</evidence>
<evidence type="ECO:0000256" key="6">
    <source>
        <dbReference type="SAM" id="MobiDB-lite"/>
    </source>
</evidence>
<feature type="chain" id="PRO_5030656630" description="Fe2OG dioxygenase domain-containing protein" evidence="7">
    <location>
        <begin position="34"/>
        <end position="558"/>
    </location>
</feature>
<dbReference type="AlphaFoldDB" id="A0A7S4EGS1"/>
<evidence type="ECO:0000259" key="8">
    <source>
        <dbReference type="PROSITE" id="PS51471"/>
    </source>
</evidence>
<evidence type="ECO:0000313" key="9">
    <source>
        <dbReference type="EMBL" id="CAE0712515.1"/>
    </source>
</evidence>
<accession>A0A7S4EGS1</accession>
<feature type="region of interest" description="Disordered" evidence="6">
    <location>
        <begin position="148"/>
        <end position="202"/>
    </location>
</feature>
<feature type="region of interest" description="Disordered" evidence="6">
    <location>
        <begin position="33"/>
        <end position="61"/>
    </location>
</feature>
<gene>
    <name evidence="9" type="ORF">PAUS00366_LOCUS5267</name>
</gene>
<evidence type="ECO:0000256" key="5">
    <source>
        <dbReference type="ARBA" id="ARBA00023004"/>
    </source>
</evidence>
<dbReference type="PROSITE" id="PS51471">
    <property type="entry name" value="FE2OG_OXY"/>
    <property type="match status" value="1"/>
</dbReference>
<keyword evidence="7" id="KW-0732">Signal</keyword>
<dbReference type="GO" id="GO:0031418">
    <property type="term" value="F:L-ascorbic acid binding"/>
    <property type="evidence" value="ECO:0007669"/>
    <property type="project" value="InterPro"/>
</dbReference>
<keyword evidence="4" id="KW-0560">Oxidoreductase</keyword>
<dbReference type="Pfam" id="PF13640">
    <property type="entry name" value="2OG-FeII_Oxy_3"/>
    <property type="match status" value="1"/>
</dbReference>
<dbReference type="GO" id="GO:0005506">
    <property type="term" value="F:iron ion binding"/>
    <property type="evidence" value="ECO:0007669"/>
    <property type="project" value="InterPro"/>
</dbReference>
<feature type="region of interest" description="Disordered" evidence="6">
    <location>
        <begin position="245"/>
        <end position="345"/>
    </location>
</feature>
<dbReference type="InterPro" id="IPR005123">
    <property type="entry name" value="Oxoglu/Fe-dep_dioxygenase_dom"/>
</dbReference>
<sequence length="558" mass="63493">MPTRRSFPLLVIAAAVSLCVTLVLISETTVAVADSNDDNNDDNNARIKHESSSASVPFSAPGPDTKIEYPIRVLGNHRYFKLPDDKRCRWLESGPDVWAANNTKKAEGYTTETKAKAKANANENENATTLDAMFRRIVHMYQQDENHKDKLTVVSSPDDVPPKIVSDYGKPEDRDNFSGDENIDDDDDDDDDDDAYIDHDDDDNYYKFYSGDGGPWVLLIDDFLSDKETNQLIKLGEREGYEKSTIVTFGDDDDTFDDDDDDYDDDIDDDIDDDNDNDIDDDNDNDNATNDKTEVDSKQHQKRTDNGNKNSLGTTETEATQQNAATETIETLSTPKYGRNSKTAWCQSPSCESDELYKGVIDRIRELVQIDSEHSETLQLLHYDVGQYYAEHHDYYSIANPDEWNQDGGRILTVFLYLNDVEGGGETIFPRLNLTVTPQKGRAIVWPSVLDSNPRTIDRRTRHAALSVTKGVKYGANLWFHLKPLKRKWFNYECDELIAGVNAPKPGKEYGDVIWYDDDDDDDDDDDEYFDGEDGELEYQDDLDDNDDRFVHDTKEEF</sequence>
<dbReference type="InterPro" id="IPR006620">
    <property type="entry name" value="Pro_4_hyd_alph"/>
</dbReference>
<dbReference type="PANTHER" id="PTHR10869">
    <property type="entry name" value="PROLYL 4-HYDROXYLASE ALPHA SUBUNIT"/>
    <property type="match status" value="1"/>
</dbReference>
<dbReference type="InterPro" id="IPR045054">
    <property type="entry name" value="P4HA-like"/>
</dbReference>
<feature type="signal peptide" evidence="7">
    <location>
        <begin position="1"/>
        <end position="33"/>
    </location>
</feature>
<keyword evidence="5" id="KW-0408">Iron</keyword>
<comment type="cofactor">
    <cofactor evidence="1">
        <name>L-ascorbate</name>
        <dbReference type="ChEBI" id="CHEBI:38290"/>
    </cofactor>
</comment>
<evidence type="ECO:0000256" key="1">
    <source>
        <dbReference type="ARBA" id="ARBA00001961"/>
    </source>
</evidence>
<organism evidence="9">
    <name type="scientific">Pseudo-nitzschia australis</name>
    <dbReference type="NCBI Taxonomy" id="44445"/>
    <lineage>
        <taxon>Eukaryota</taxon>
        <taxon>Sar</taxon>
        <taxon>Stramenopiles</taxon>
        <taxon>Ochrophyta</taxon>
        <taxon>Bacillariophyta</taxon>
        <taxon>Bacillariophyceae</taxon>
        <taxon>Bacillariophycidae</taxon>
        <taxon>Bacillariales</taxon>
        <taxon>Bacillariaceae</taxon>
        <taxon>Pseudo-nitzschia</taxon>
    </lineage>
</organism>
<proteinExistence type="predicted"/>
<dbReference type="Gene3D" id="2.60.120.620">
    <property type="entry name" value="q2cbj1_9rhob like domain"/>
    <property type="match status" value="1"/>
</dbReference>
<evidence type="ECO:0000256" key="2">
    <source>
        <dbReference type="ARBA" id="ARBA00022723"/>
    </source>
</evidence>
<reference evidence="9" key="1">
    <citation type="submission" date="2021-01" db="EMBL/GenBank/DDBJ databases">
        <authorList>
            <person name="Corre E."/>
            <person name="Pelletier E."/>
            <person name="Niang G."/>
            <person name="Scheremetjew M."/>
            <person name="Finn R."/>
            <person name="Kale V."/>
            <person name="Holt S."/>
            <person name="Cochrane G."/>
            <person name="Meng A."/>
            <person name="Brown T."/>
            <person name="Cohen L."/>
        </authorList>
    </citation>
    <scope>NUCLEOTIDE SEQUENCE</scope>
    <source>
        <strain evidence="9">10249 10 AB</strain>
    </source>
</reference>
<keyword evidence="2" id="KW-0479">Metal-binding</keyword>
<keyword evidence="3" id="KW-0223">Dioxygenase</keyword>
<name>A0A7S4EGS1_9STRA</name>
<feature type="region of interest" description="Disordered" evidence="6">
    <location>
        <begin position="515"/>
        <end position="558"/>
    </location>
</feature>
<feature type="compositionally biased region" description="Acidic residues" evidence="6">
    <location>
        <begin position="250"/>
        <end position="285"/>
    </location>
</feature>
<dbReference type="SMART" id="SM00702">
    <property type="entry name" value="P4Hc"/>
    <property type="match status" value="1"/>
</dbReference>
<evidence type="ECO:0000256" key="7">
    <source>
        <dbReference type="SAM" id="SignalP"/>
    </source>
</evidence>
<feature type="compositionally biased region" description="Acidic residues" evidence="6">
    <location>
        <begin position="181"/>
        <end position="202"/>
    </location>
</feature>
<feature type="compositionally biased region" description="Low complexity" evidence="6">
    <location>
        <begin position="314"/>
        <end position="331"/>
    </location>
</feature>
<evidence type="ECO:0000256" key="4">
    <source>
        <dbReference type="ARBA" id="ARBA00023002"/>
    </source>
</evidence>
<dbReference type="GO" id="GO:0005783">
    <property type="term" value="C:endoplasmic reticulum"/>
    <property type="evidence" value="ECO:0007669"/>
    <property type="project" value="TreeGrafter"/>
</dbReference>
<dbReference type="EMBL" id="HBIX01006674">
    <property type="protein sequence ID" value="CAE0712515.1"/>
    <property type="molecule type" value="Transcribed_RNA"/>
</dbReference>
<feature type="compositionally biased region" description="Acidic residues" evidence="6">
    <location>
        <begin position="515"/>
        <end position="547"/>
    </location>
</feature>
<dbReference type="GO" id="GO:0004656">
    <property type="term" value="F:procollagen-proline 4-dioxygenase activity"/>
    <property type="evidence" value="ECO:0007669"/>
    <property type="project" value="TreeGrafter"/>
</dbReference>
<feature type="domain" description="Fe2OG dioxygenase" evidence="8">
    <location>
        <begin position="374"/>
        <end position="482"/>
    </location>
</feature>
<feature type="compositionally biased region" description="Basic and acidic residues" evidence="6">
    <location>
        <begin position="289"/>
        <end position="306"/>
    </location>
</feature>
<dbReference type="PANTHER" id="PTHR10869:SF235">
    <property type="entry name" value="PROCOLLAGEN-PROLINE 4-DIOXYGENASE"/>
    <property type="match status" value="1"/>
</dbReference>
<protein>
    <recommendedName>
        <fullName evidence="8">Fe2OG dioxygenase domain-containing protein</fullName>
    </recommendedName>
</protein>